<evidence type="ECO:0000313" key="2">
    <source>
        <dbReference type="EMBL" id="PTQ97990.1"/>
    </source>
</evidence>
<dbReference type="AlphaFoldDB" id="A0A2T5JAU3"/>
<name>A0A2T5JAU3_9SPHI</name>
<accession>A0A2T5JAU3</accession>
<evidence type="ECO:0000259" key="1">
    <source>
        <dbReference type="Pfam" id="PF14088"/>
    </source>
</evidence>
<protein>
    <submittedName>
        <fullName evidence="2">Uncharacterized protein DUF4268</fullName>
    </submittedName>
</protein>
<dbReference type="Proteomes" id="UP000244168">
    <property type="component" value="Unassembled WGS sequence"/>
</dbReference>
<reference evidence="2 3" key="1">
    <citation type="submission" date="2018-04" db="EMBL/GenBank/DDBJ databases">
        <title>Genomic Encyclopedia of Archaeal and Bacterial Type Strains, Phase II (KMG-II): from individual species to whole genera.</title>
        <authorList>
            <person name="Goeker M."/>
        </authorList>
    </citation>
    <scope>NUCLEOTIDE SEQUENCE [LARGE SCALE GENOMIC DNA]</scope>
    <source>
        <strain evidence="2 3">DSM 26809</strain>
    </source>
</reference>
<dbReference type="InterPro" id="IPR025364">
    <property type="entry name" value="DUF4268"/>
</dbReference>
<dbReference type="EMBL" id="QAOQ01000003">
    <property type="protein sequence ID" value="PTQ97990.1"/>
    <property type="molecule type" value="Genomic_DNA"/>
</dbReference>
<feature type="domain" description="DUF4268" evidence="1">
    <location>
        <begin position="26"/>
        <end position="161"/>
    </location>
</feature>
<sequence>MQADAGLLAADGYTCRMFSRAESTQIRQEFWTTFGQYISPQLSAEGLKINWMNYKTGVKSVFFRMRAENRSAHIAIEITHADLGIQELFYEQFLELKNILNGYLGEEWEWQPFYTNLEGKTYSRIYKEIKDVSIFNRNSWPELISFFKPRITALDEFWSDAKYAFDALK</sequence>
<dbReference type="Pfam" id="PF14088">
    <property type="entry name" value="DUF4268"/>
    <property type="match status" value="1"/>
</dbReference>
<keyword evidence="3" id="KW-1185">Reference proteome</keyword>
<gene>
    <name evidence="2" type="ORF">C8P68_103149</name>
</gene>
<comment type="caution">
    <text evidence="2">The sequence shown here is derived from an EMBL/GenBank/DDBJ whole genome shotgun (WGS) entry which is preliminary data.</text>
</comment>
<organism evidence="2 3">
    <name type="scientific">Mucilaginibacter yixingensis</name>
    <dbReference type="NCBI Taxonomy" id="1295612"/>
    <lineage>
        <taxon>Bacteria</taxon>
        <taxon>Pseudomonadati</taxon>
        <taxon>Bacteroidota</taxon>
        <taxon>Sphingobacteriia</taxon>
        <taxon>Sphingobacteriales</taxon>
        <taxon>Sphingobacteriaceae</taxon>
        <taxon>Mucilaginibacter</taxon>
    </lineage>
</organism>
<evidence type="ECO:0000313" key="3">
    <source>
        <dbReference type="Proteomes" id="UP000244168"/>
    </source>
</evidence>
<proteinExistence type="predicted"/>